<dbReference type="PANTHER" id="PTHR32552">
    <property type="entry name" value="FERRICHROME IRON RECEPTOR-RELATED"/>
    <property type="match status" value="1"/>
</dbReference>
<evidence type="ECO:0000256" key="14">
    <source>
        <dbReference type="RuleBase" id="RU003357"/>
    </source>
</evidence>
<keyword evidence="10 12" id="KW-0472">Membrane</keyword>
<keyword evidence="6 15" id="KW-0732">Signal</keyword>
<evidence type="ECO:0000313" key="18">
    <source>
        <dbReference type="EMBL" id="MCX2982251.1"/>
    </source>
</evidence>
<organism evidence="18 19">
    <name type="scientific">Candidatus Litorirhabdus singularis</name>
    <dbReference type="NCBI Taxonomy" id="2518993"/>
    <lineage>
        <taxon>Bacteria</taxon>
        <taxon>Pseudomonadati</taxon>
        <taxon>Pseudomonadota</taxon>
        <taxon>Gammaproteobacteria</taxon>
        <taxon>Cellvibrionales</taxon>
        <taxon>Halieaceae</taxon>
        <taxon>Candidatus Litorirhabdus</taxon>
    </lineage>
</organism>
<evidence type="ECO:0000256" key="7">
    <source>
        <dbReference type="ARBA" id="ARBA00023004"/>
    </source>
</evidence>
<evidence type="ECO:0000259" key="17">
    <source>
        <dbReference type="Pfam" id="PF07715"/>
    </source>
</evidence>
<evidence type="ECO:0000256" key="4">
    <source>
        <dbReference type="ARBA" id="ARBA00022496"/>
    </source>
</evidence>
<keyword evidence="7" id="KW-0408">Iron</keyword>
<evidence type="ECO:0000256" key="6">
    <source>
        <dbReference type="ARBA" id="ARBA00022729"/>
    </source>
</evidence>
<accession>A0ABT3TIZ0</accession>
<evidence type="ECO:0000256" key="15">
    <source>
        <dbReference type="SAM" id="SignalP"/>
    </source>
</evidence>
<comment type="caution">
    <text evidence="18">The sequence shown here is derived from an EMBL/GenBank/DDBJ whole genome shotgun (WGS) entry which is preliminary data.</text>
</comment>
<keyword evidence="8" id="KW-0406">Ion transport</keyword>
<dbReference type="PROSITE" id="PS52016">
    <property type="entry name" value="TONB_DEPENDENT_REC_3"/>
    <property type="match status" value="1"/>
</dbReference>
<dbReference type="InterPro" id="IPR012910">
    <property type="entry name" value="Plug_dom"/>
</dbReference>
<dbReference type="Pfam" id="PF07715">
    <property type="entry name" value="Plug"/>
    <property type="match status" value="1"/>
</dbReference>
<dbReference type="InterPro" id="IPR039426">
    <property type="entry name" value="TonB-dep_rcpt-like"/>
</dbReference>
<dbReference type="InterPro" id="IPR010917">
    <property type="entry name" value="TonB_rcpt_CS"/>
</dbReference>
<keyword evidence="19" id="KW-1185">Reference proteome</keyword>
<dbReference type="Gene3D" id="2.40.170.20">
    <property type="entry name" value="TonB-dependent receptor, beta-barrel domain"/>
    <property type="match status" value="1"/>
</dbReference>
<keyword evidence="4" id="KW-0410">Iron transport</keyword>
<dbReference type="InterPro" id="IPR036942">
    <property type="entry name" value="Beta-barrel_TonB_sf"/>
</dbReference>
<evidence type="ECO:0000256" key="12">
    <source>
        <dbReference type="PROSITE-ProRule" id="PRU01360"/>
    </source>
</evidence>
<feature type="chain" id="PRO_5045249514" evidence="15">
    <location>
        <begin position="23"/>
        <end position="764"/>
    </location>
</feature>
<feature type="short sequence motif" description="TonB C-terminal box" evidence="13">
    <location>
        <begin position="747"/>
        <end position="764"/>
    </location>
</feature>
<proteinExistence type="inferred from homology"/>
<dbReference type="InterPro" id="IPR000531">
    <property type="entry name" value="Beta-barrel_TonB"/>
</dbReference>
<dbReference type="PANTHER" id="PTHR32552:SF81">
    <property type="entry name" value="TONB-DEPENDENT OUTER MEMBRANE RECEPTOR"/>
    <property type="match status" value="1"/>
</dbReference>
<evidence type="ECO:0000256" key="3">
    <source>
        <dbReference type="ARBA" id="ARBA00022452"/>
    </source>
</evidence>
<evidence type="ECO:0000259" key="16">
    <source>
        <dbReference type="Pfam" id="PF00593"/>
    </source>
</evidence>
<dbReference type="Pfam" id="PF00593">
    <property type="entry name" value="TonB_dep_Rec_b-barrel"/>
    <property type="match status" value="1"/>
</dbReference>
<evidence type="ECO:0000256" key="10">
    <source>
        <dbReference type="ARBA" id="ARBA00023136"/>
    </source>
</evidence>
<evidence type="ECO:0000256" key="13">
    <source>
        <dbReference type="PROSITE-ProRule" id="PRU10144"/>
    </source>
</evidence>
<comment type="similarity">
    <text evidence="12 14">Belongs to the TonB-dependent receptor family.</text>
</comment>
<comment type="subcellular location">
    <subcellularLocation>
        <location evidence="1 12">Cell outer membrane</location>
        <topology evidence="1 12">Multi-pass membrane protein</topology>
    </subcellularLocation>
</comment>
<evidence type="ECO:0000313" key="19">
    <source>
        <dbReference type="Proteomes" id="UP001143362"/>
    </source>
</evidence>
<keyword evidence="2 12" id="KW-0813">Transport</keyword>
<evidence type="ECO:0000256" key="8">
    <source>
        <dbReference type="ARBA" id="ARBA00023065"/>
    </source>
</evidence>
<feature type="signal peptide" evidence="15">
    <location>
        <begin position="1"/>
        <end position="22"/>
    </location>
</feature>
<keyword evidence="18" id="KW-0675">Receptor</keyword>
<dbReference type="Proteomes" id="UP001143362">
    <property type="component" value="Unassembled WGS sequence"/>
</dbReference>
<gene>
    <name evidence="18" type="ORF">EYC98_15420</name>
</gene>
<reference evidence="18" key="1">
    <citation type="submission" date="2019-02" db="EMBL/GenBank/DDBJ databases">
        <authorList>
            <person name="Li S.-H."/>
        </authorList>
    </citation>
    <scope>NUCLEOTIDE SEQUENCE</scope>
    <source>
        <strain evidence="18">IMCC14734</strain>
    </source>
</reference>
<dbReference type="PROSITE" id="PS01156">
    <property type="entry name" value="TONB_DEPENDENT_REC_2"/>
    <property type="match status" value="1"/>
</dbReference>
<dbReference type="SUPFAM" id="SSF56935">
    <property type="entry name" value="Porins"/>
    <property type="match status" value="1"/>
</dbReference>
<feature type="domain" description="TonB-dependent receptor plug" evidence="17">
    <location>
        <begin position="39"/>
        <end position="144"/>
    </location>
</feature>
<dbReference type="RefSeq" id="WP_279246276.1">
    <property type="nucleotide sequence ID" value="NZ_SHNN01000003.1"/>
</dbReference>
<name>A0ABT3TIZ0_9GAMM</name>
<dbReference type="EMBL" id="SHNN01000003">
    <property type="protein sequence ID" value="MCX2982251.1"/>
    <property type="molecule type" value="Genomic_DNA"/>
</dbReference>
<evidence type="ECO:0000256" key="5">
    <source>
        <dbReference type="ARBA" id="ARBA00022692"/>
    </source>
</evidence>
<keyword evidence="9 14" id="KW-0798">TonB box</keyword>
<sequence length="764" mass="83618">MRRTPLAIAVAVATLHSGFAAAQLEEVIVTAQKKDELLSEAPVAVNVIGARQIEEFSVFQADELGKLTAGLDIRFEGDTNTGVGLRGVGTFSQQAAPARVGTYLDDYYMASQAATALGGMYDMDSVQILRGPQGTLYGQPSPTGAMIMKTADPDLTQVNGYVQGSVVDPSGYNLQGAVSVPIIKDKLAIRIAALTDKRESGIENIVRNETDERGRDAFRIKLLWEPTDDLSMLFGYHRVETDDSDLHRIVETIDSDLANYNVQADDRYAIGDAPSVMNEKEDDFYTFKLDWALGDIDVSWFTGLLTSEYDTRNDNDNTDIPSVVLYNAGTYGGSVNDNFQHELRISSAAFDDRWEWTVGAYYSDAAAQTDVRVDQVIEGVGVFQIFLDIPTATTTSAIFTHNTFNLTDDTSLTVGLRYNEFESESANIIDGDFLLGAVMEPGGELTDPTVAIPSVFPCPDGSASPCFIGDQDKQEEWTGTIKLAHQFSDALNMYGTLDRGYRPGAPNFDTTGIFQATPEDPDSDLNNYTGESVESFELGMKGNFLDGRARYSAAFFYSLYEDYQVQVGFEAYNVTSGDVEIAGNRPYVNVDEAEQLGLEGELKMLITDNWSLFASATYAKVEFTDGEVPCTDPNGPPVDAGNRFNTCDASGEQASEQPEFFGTLQSEYVFPQLLFGADAYLSGLVVYRGKTEVPGDIEARFEADSFTTLDLYTGLRSDTWSVQVFGKNMTDEDGVLAKRAASDAYNELTLTPPRTYGVTASYRF</sequence>
<keyword evidence="11 12" id="KW-0998">Cell outer membrane</keyword>
<feature type="domain" description="TonB-dependent receptor-like beta-barrel" evidence="16">
    <location>
        <begin position="261"/>
        <end position="728"/>
    </location>
</feature>
<evidence type="ECO:0000256" key="1">
    <source>
        <dbReference type="ARBA" id="ARBA00004571"/>
    </source>
</evidence>
<keyword evidence="3 12" id="KW-1134">Transmembrane beta strand</keyword>
<keyword evidence="5 12" id="KW-0812">Transmembrane</keyword>
<evidence type="ECO:0000256" key="11">
    <source>
        <dbReference type="ARBA" id="ARBA00023237"/>
    </source>
</evidence>
<protein>
    <submittedName>
        <fullName evidence="18">TonB-dependent receptor</fullName>
    </submittedName>
</protein>
<evidence type="ECO:0000256" key="9">
    <source>
        <dbReference type="ARBA" id="ARBA00023077"/>
    </source>
</evidence>
<evidence type="ECO:0000256" key="2">
    <source>
        <dbReference type="ARBA" id="ARBA00022448"/>
    </source>
</evidence>